<comment type="caution">
    <text evidence="5">The sequence shown here is derived from an EMBL/GenBank/DDBJ whole genome shotgun (WGS) entry which is preliminary data.</text>
</comment>
<feature type="region of interest" description="Disordered" evidence="3">
    <location>
        <begin position="1"/>
        <end position="36"/>
    </location>
</feature>
<dbReference type="Pfam" id="PF14916">
    <property type="entry name" value="CCDC92"/>
    <property type="match status" value="1"/>
</dbReference>
<dbReference type="Proteomes" id="UP000193642">
    <property type="component" value="Unassembled WGS sequence"/>
</dbReference>
<organism evidence="5 6">
    <name type="scientific">Rhizoclosmatium globosum</name>
    <dbReference type="NCBI Taxonomy" id="329046"/>
    <lineage>
        <taxon>Eukaryota</taxon>
        <taxon>Fungi</taxon>
        <taxon>Fungi incertae sedis</taxon>
        <taxon>Chytridiomycota</taxon>
        <taxon>Chytridiomycota incertae sedis</taxon>
        <taxon>Chytridiomycetes</taxon>
        <taxon>Chytridiales</taxon>
        <taxon>Chytriomycetaceae</taxon>
        <taxon>Rhizoclosmatium</taxon>
    </lineage>
</organism>
<evidence type="ECO:0000256" key="3">
    <source>
        <dbReference type="SAM" id="MobiDB-lite"/>
    </source>
</evidence>
<dbReference type="PANTHER" id="PTHR14882">
    <property type="entry name" value="COILED-COIL DOMAIN-CONTAINING 74A"/>
    <property type="match status" value="1"/>
</dbReference>
<gene>
    <name evidence="5" type="ORF">BCR33DRAFT_735649</name>
</gene>
<feature type="region of interest" description="Disordered" evidence="3">
    <location>
        <begin position="347"/>
        <end position="367"/>
    </location>
</feature>
<feature type="compositionally biased region" description="Low complexity" evidence="3">
    <location>
        <begin position="25"/>
        <end position="36"/>
    </location>
</feature>
<dbReference type="OrthoDB" id="2155209at2759"/>
<dbReference type="InterPro" id="IPR040370">
    <property type="entry name" value="CCDC74A/CCDC74B/CCDC92"/>
</dbReference>
<feature type="coiled-coil region" evidence="2">
    <location>
        <begin position="176"/>
        <end position="203"/>
    </location>
</feature>
<sequence length="409" mass="45906">MLFVAQPPTTPNNRYVSGGAPSPSPSNTNNSNIVPTVTTTQPTGSFRRSYIVCQEPSQQLQQTEAGYKQAYDKAQSRISSLEKTVEFLQEQHKCTLKDLHKEIARLQNLCSETSTEKTEMKAPWFKESRRPFINDSNTNPIVHDINEDTLHDDEIDETKPYYVLLQQQRKKYQTFIERMNADNKRKQSEIDSLRAELELVRDVLSVSGLDVDLIQLRNMVNGKEKAKELASRAKKINVLPPIQKTDSDVNVQALLDEAVPANVVMDSRLQQRLIAAASPPLPAGSPRGSLARMERLKQKPKDYHNGNLDYQGRAHLYTVPPSEQSGPHDTEGFAPSAEQELEMIKDTNSSVGKPETVLPPISSAGARGKSLMEKVEPFLPKADKNGSSWTKRLKGTQMLRQKNWSSINK</sequence>
<feature type="coiled-coil region" evidence="2">
    <location>
        <begin position="71"/>
        <end position="116"/>
    </location>
</feature>
<keyword evidence="6" id="KW-1185">Reference proteome</keyword>
<accession>A0A1Y2CMH4</accession>
<dbReference type="InterPro" id="IPR039496">
    <property type="entry name" value="CCDC92/74_N"/>
</dbReference>
<feature type="region of interest" description="Disordered" evidence="3">
    <location>
        <begin position="382"/>
        <end position="409"/>
    </location>
</feature>
<keyword evidence="1 2" id="KW-0175">Coiled coil</keyword>
<dbReference type="AlphaFoldDB" id="A0A1Y2CMH4"/>
<evidence type="ECO:0000256" key="2">
    <source>
        <dbReference type="SAM" id="Coils"/>
    </source>
</evidence>
<protein>
    <recommendedName>
        <fullName evidence="4">CCDC92/74 N-terminal domain-containing protein</fullName>
    </recommendedName>
</protein>
<feature type="compositionally biased region" description="Polar residues" evidence="3">
    <location>
        <begin position="398"/>
        <end position="409"/>
    </location>
</feature>
<evidence type="ECO:0000256" key="1">
    <source>
        <dbReference type="ARBA" id="ARBA00023054"/>
    </source>
</evidence>
<feature type="domain" description="CCDC92/74 N-terminal" evidence="4">
    <location>
        <begin position="76"/>
        <end position="112"/>
    </location>
</feature>
<proteinExistence type="predicted"/>
<dbReference type="EMBL" id="MCGO01000012">
    <property type="protein sequence ID" value="ORY48147.1"/>
    <property type="molecule type" value="Genomic_DNA"/>
</dbReference>
<evidence type="ECO:0000313" key="6">
    <source>
        <dbReference type="Proteomes" id="UP000193642"/>
    </source>
</evidence>
<reference evidence="5 6" key="1">
    <citation type="submission" date="2016-07" db="EMBL/GenBank/DDBJ databases">
        <title>Pervasive Adenine N6-methylation of Active Genes in Fungi.</title>
        <authorList>
            <consortium name="DOE Joint Genome Institute"/>
            <person name="Mondo S.J."/>
            <person name="Dannebaum R.O."/>
            <person name="Kuo R.C."/>
            <person name="Labutti K."/>
            <person name="Haridas S."/>
            <person name="Kuo A."/>
            <person name="Salamov A."/>
            <person name="Ahrendt S.R."/>
            <person name="Lipzen A."/>
            <person name="Sullivan W."/>
            <person name="Andreopoulos W.B."/>
            <person name="Clum A."/>
            <person name="Lindquist E."/>
            <person name="Daum C."/>
            <person name="Ramamoorthy G.K."/>
            <person name="Gryganskyi A."/>
            <person name="Culley D."/>
            <person name="Magnuson J.K."/>
            <person name="James T.Y."/>
            <person name="O'Malley M.A."/>
            <person name="Stajich J.E."/>
            <person name="Spatafora J.W."/>
            <person name="Visel A."/>
            <person name="Grigoriev I.V."/>
        </authorList>
    </citation>
    <scope>NUCLEOTIDE SEQUENCE [LARGE SCALE GENOMIC DNA]</scope>
    <source>
        <strain evidence="5 6">JEL800</strain>
    </source>
</reference>
<name>A0A1Y2CMH4_9FUNG</name>
<evidence type="ECO:0000259" key="4">
    <source>
        <dbReference type="Pfam" id="PF14916"/>
    </source>
</evidence>
<evidence type="ECO:0000313" key="5">
    <source>
        <dbReference type="EMBL" id="ORY48147.1"/>
    </source>
</evidence>
<dbReference type="PANTHER" id="PTHR14882:SF1">
    <property type="entry name" value="CCDC92 DOMAIN-CONTAINING PROTEIN"/>
    <property type="match status" value="1"/>
</dbReference>